<keyword evidence="5 7" id="KW-0949">S-adenosyl-L-methionine</keyword>
<organism evidence="10 11">
    <name type="scientific">Candidatus Staskawiczbacteria bacterium RIFCSPHIGHO2_01_FULL_36_16</name>
    <dbReference type="NCBI Taxonomy" id="1802200"/>
    <lineage>
        <taxon>Bacteria</taxon>
        <taxon>Candidatus Staskawicziibacteriota</taxon>
    </lineage>
</organism>
<dbReference type="Gene3D" id="3.40.50.150">
    <property type="entry name" value="Vaccinia Virus protein VP39"/>
    <property type="match status" value="1"/>
</dbReference>
<comment type="subcellular location">
    <subcellularLocation>
        <location evidence="7">Cytoplasm</location>
    </subcellularLocation>
</comment>
<dbReference type="InterPro" id="IPR001737">
    <property type="entry name" value="KsgA/Erm"/>
</dbReference>
<reference evidence="10 11" key="1">
    <citation type="journal article" date="2016" name="Nat. Commun.">
        <title>Thousands of microbial genomes shed light on interconnected biogeochemical processes in an aquifer system.</title>
        <authorList>
            <person name="Anantharaman K."/>
            <person name="Brown C.T."/>
            <person name="Hug L.A."/>
            <person name="Sharon I."/>
            <person name="Castelle C.J."/>
            <person name="Probst A.J."/>
            <person name="Thomas B.C."/>
            <person name="Singh A."/>
            <person name="Wilkins M.J."/>
            <person name="Karaoz U."/>
            <person name="Brodie E.L."/>
            <person name="Williams K.H."/>
            <person name="Hubbard S.S."/>
            <person name="Banfield J.F."/>
        </authorList>
    </citation>
    <scope>NUCLEOTIDE SEQUENCE [LARGE SCALE GENOMIC DNA]</scope>
</reference>
<dbReference type="GO" id="GO:0052908">
    <property type="term" value="F:16S rRNA (adenine(1518)-N(6)/adenine(1519)-N(6))-dimethyltransferase activity"/>
    <property type="evidence" value="ECO:0007669"/>
    <property type="project" value="UniProtKB-EC"/>
</dbReference>
<dbReference type="GO" id="GO:0005829">
    <property type="term" value="C:cytosol"/>
    <property type="evidence" value="ECO:0007669"/>
    <property type="project" value="TreeGrafter"/>
</dbReference>
<dbReference type="PROSITE" id="PS51689">
    <property type="entry name" value="SAM_RNA_A_N6_MT"/>
    <property type="match status" value="1"/>
</dbReference>
<keyword evidence="2 7" id="KW-0698">rRNA processing</keyword>
<evidence type="ECO:0000313" key="10">
    <source>
        <dbReference type="EMBL" id="OGZ63667.1"/>
    </source>
</evidence>
<evidence type="ECO:0000256" key="8">
    <source>
        <dbReference type="PROSITE-ProRule" id="PRU01026"/>
    </source>
</evidence>
<comment type="similarity">
    <text evidence="7">Belongs to the class I-like SAM-binding methyltransferase superfamily. rRNA adenine N(6)-methyltransferase family. RsmA subfamily.</text>
</comment>
<dbReference type="InterPro" id="IPR020596">
    <property type="entry name" value="rRNA_Ade_Mease_Trfase_CS"/>
</dbReference>
<evidence type="ECO:0000259" key="9">
    <source>
        <dbReference type="SMART" id="SM00650"/>
    </source>
</evidence>
<dbReference type="SUPFAM" id="SSF53335">
    <property type="entry name" value="S-adenosyl-L-methionine-dependent methyltransferases"/>
    <property type="match status" value="1"/>
</dbReference>
<sequence>MDLSSPKEIKNILLQYDARPSKRLGQNFLINKNVLQKIILTANLNKNDVVLEVGPGIGTLTQELAKNAGKVIAIEKDKKMIEILKKTLSGFNNIEIINTDILRIKTKSYKLKAISYKVVANIPYYLTSPLIRKLLEYDPPVGGPPQEIILMVQKEVAKRICAKPPDMNLLAVSVQFYAEPKIVSYVSKNCFWPSPKVDSAIIKIIPNKVRPSVIRKKDFNKLFFKIVKAGFSQPRKQLGNNLSKNLKTDRKKIDEWLLNNNIKPAQRAETLSIKNWIELASSFLI</sequence>
<comment type="catalytic activity">
    <reaction evidence="7">
        <text>adenosine(1518)/adenosine(1519) in 16S rRNA + 4 S-adenosyl-L-methionine = N(6)-dimethyladenosine(1518)/N(6)-dimethyladenosine(1519) in 16S rRNA + 4 S-adenosyl-L-homocysteine + 4 H(+)</text>
        <dbReference type="Rhea" id="RHEA:19609"/>
        <dbReference type="Rhea" id="RHEA-COMP:10232"/>
        <dbReference type="Rhea" id="RHEA-COMP:10233"/>
        <dbReference type="ChEBI" id="CHEBI:15378"/>
        <dbReference type="ChEBI" id="CHEBI:57856"/>
        <dbReference type="ChEBI" id="CHEBI:59789"/>
        <dbReference type="ChEBI" id="CHEBI:74411"/>
        <dbReference type="ChEBI" id="CHEBI:74493"/>
        <dbReference type="EC" id="2.1.1.182"/>
    </reaction>
</comment>
<comment type="function">
    <text evidence="7">Specifically dimethylates two adjacent adenosines (A1518 and A1519) in the loop of a conserved hairpin near the 3'-end of 16S rRNA in the 30S particle. May play a critical role in biogenesis of 30S subunits.</text>
</comment>
<dbReference type="AlphaFoldDB" id="A0A1G2HMD7"/>
<dbReference type="Gene3D" id="1.10.8.100">
    <property type="entry name" value="Ribosomal RNA adenine dimethylase-like, domain 2"/>
    <property type="match status" value="1"/>
</dbReference>
<dbReference type="NCBIfam" id="TIGR00755">
    <property type="entry name" value="ksgA"/>
    <property type="match status" value="1"/>
</dbReference>
<dbReference type="InterPro" id="IPR023165">
    <property type="entry name" value="rRNA_Ade_diMease-like_C"/>
</dbReference>
<proteinExistence type="inferred from homology"/>
<evidence type="ECO:0000313" key="11">
    <source>
        <dbReference type="Proteomes" id="UP000177190"/>
    </source>
</evidence>
<gene>
    <name evidence="7" type="primary">rsmA</name>
    <name evidence="7" type="synonym">ksgA</name>
    <name evidence="10" type="ORF">A2812_01270</name>
</gene>
<feature type="binding site" evidence="7 8">
    <location>
        <position position="100"/>
    </location>
    <ligand>
        <name>S-adenosyl-L-methionine</name>
        <dbReference type="ChEBI" id="CHEBI:59789"/>
    </ligand>
</feature>
<dbReference type="PANTHER" id="PTHR11727:SF7">
    <property type="entry name" value="DIMETHYLADENOSINE TRANSFERASE-RELATED"/>
    <property type="match status" value="1"/>
</dbReference>
<evidence type="ECO:0000256" key="2">
    <source>
        <dbReference type="ARBA" id="ARBA00022552"/>
    </source>
</evidence>
<evidence type="ECO:0000256" key="4">
    <source>
        <dbReference type="ARBA" id="ARBA00022679"/>
    </source>
</evidence>
<dbReference type="GO" id="GO:0003723">
    <property type="term" value="F:RNA binding"/>
    <property type="evidence" value="ECO:0007669"/>
    <property type="project" value="UniProtKB-UniRule"/>
</dbReference>
<dbReference type="SMART" id="SM00650">
    <property type="entry name" value="rADc"/>
    <property type="match status" value="1"/>
</dbReference>
<feature type="binding site" evidence="7 8">
    <location>
        <position position="27"/>
    </location>
    <ligand>
        <name>S-adenosyl-L-methionine</name>
        <dbReference type="ChEBI" id="CHEBI:59789"/>
    </ligand>
</feature>
<evidence type="ECO:0000256" key="7">
    <source>
        <dbReference type="HAMAP-Rule" id="MF_00607"/>
    </source>
</evidence>
<feature type="binding site" evidence="7 8">
    <location>
        <position position="121"/>
    </location>
    <ligand>
        <name>S-adenosyl-L-methionine</name>
        <dbReference type="ChEBI" id="CHEBI:59789"/>
    </ligand>
</feature>
<dbReference type="HAMAP" id="MF_00607">
    <property type="entry name" value="16SrRNA_methyltr_A"/>
    <property type="match status" value="1"/>
</dbReference>
<evidence type="ECO:0000256" key="6">
    <source>
        <dbReference type="ARBA" id="ARBA00022884"/>
    </source>
</evidence>
<dbReference type="InterPro" id="IPR029063">
    <property type="entry name" value="SAM-dependent_MTases_sf"/>
</dbReference>
<dbReference type="PROSITE" id="PS01131">
    <property type="entry name" value="RRNA_A_DIMETH"/>
    <property type="match status" value="1"/>
</dbReference>
<feature type="domain" description="Ribosomal RNA adenine methylase transferase N-terminal" evidence="9">
    <location>
        <begin position="34"/>
        <end position="208"/>
    </location>
</feature>
<dbReference type="InterPro" id="IPR011530">
    <property type="entry name" value="rRNA_adenine_dimethylase"/>
</dbReference>
<protein>
    <recommendedName>
        <fullName evidence="7">Ribosomal RNA small subunit methyltransferase A</fullName>
        <ecNumber evidence="7">2.1.1.182</ecNumber>
    </recommendedName>
    <alternativeName>
        <fullName evidence="7">16S rRNA (adenine(1518)-N(6)/adenine(1519)-N(6))-dimethyltransferase</fullName>
    </alternativeName>
    <alternativeName>
        <fullName evidence="7">16S rRNA dimethyladenosine transferase</fullName>
    </alternativeName>
    <alternativeName>
        <fullName evidence="7">16S rRNA dimethylase</fullName>
    </alternativeName>
    <alternativeName>
        <fullName evidence="7">S-adenosylmethionine-6-N', N'-adenosyl(rRNA) dimethyltransferase</fullName>
    </alternativeName>
</protein>
<comment type="caution">
    <text evidence="10">The sequence shown here is derived from an EMBL/GenBank/DDBJ whole genome shotgun (WGS) entry which is preliminary data.</text>
</comment>
<evidence type="ECO:0000256" key="1">
    <source>
        <dbReference type="ARBA" id="ARBA00022490"/>
    </source>
</evidence>
<dbReference type="STRING" id="1802200.A2812_01270"/>
<dbReference type="Pfam" id="PF00398">
    <property type="entry name" value="RrnaAD"/>
    <property type="match status" value="1"/>
</dbReference>
<feature type="binding site" evidence="7 8">
    <location>
        <position position="29"/>
    </location>
    <ligand>
        <name>S-adenosyl-L-methionine</name>
        <dbReference type="ChEBI" id="CHEBI:59789"/>
    </ligand>
</feature>
<keyword evidence="4 7" id="KW-0808">Transferase</keyword>
<dbReference type="EC" id="2.1.1.182" evidence="7"/>
<evidence type="ECO:0000256" key="5">
    <source>
        <dbReference type="ARBA" id="ARBA00022691"/>
    </source>
</evidence>
<dbReference type="Proteomes" id="UP000177190">
    <property type="component" value="Unassembled WGS sequence"/>
</dbReference>
<feature type="binding site" evidence="7 8">
    <location>
        <position position="75"/>
    </location>
    <ligand>
        <name>S-adenosyl-L-methionine</name>
        <dbReference type="ChEBI" id="CHEBI:59789"/>
    </ligand>
</feature>
<dbReference type="EMBL" id="MHOM01000029">
    <property type="protein sequence ID" value="OGZ63667.1"/>
    <property type="molecule type" value="Genomic_DNA"/>
</dbReference>
<name>A0A1G2HMD7_9BACT</name>
<evidence type="ECO:0000256" key="3">
    <source>
        <dbReference type="ARBA" id="ARBA00022603"/>
    </source>
</evidence>
<accession>A0A1G2HMD7</accession>
<dbReference type="PANTHER" id="PTHR11727">
    <property type="entry name" value="DIMETHYLADENOSINE TRANSFERASE"/>
    <property type="match status" value="1"/>
</dbReference>
<dbReference type="InterPro" id="IPR020598">
    <property type="entry name" value="rRNA_Ade_methylase_Trfase_N"/>
</dbReference>
<dbReference type="FunFam" id="3.40.50.150:FF:000023">
    <property type="entry name" value="Ribosomal RNA small subunit methyltransferase A"/>
    <property type="match status" value="1"/>
</dbReference>
<dbReference type="CDD" id="cd02440">
    <property type="entry name" value="AdoMet_MTases"/>
    <property type="match status" value="1"/>
</dbReference>
<keyword evidence="1 7" id="KW-0963">Cytoplasm</keyword>
<feature type="binding site" evidence="7 8">
    <location>
        <position position="54"/>
    </location>
    <ligand>
        <name>S-adenosyl-L-methionine</name>
        <dbReference type="ChEBI" id="CHEBI:59789"/>
    </ligand>
</feature>
<keyword evidence="3 7" id="KW-0489">Methyltransferase</keyword>
<keyword evidence="6 7" id="KW-0694">RNA-binding</keyword>